<dbReference type="InterPro" id="IPR005135">
    <property type="entry name" value="Endo/exonuclease/phosphatase"/>
</dbReference>
<evidence type="ECO:0000313" key="3">
    <source>
        <dbReference type="Proteomes" id="UP000004926"/>
    </source>
</evidence>
<keyword evidence="3" id="KW-1185">Reference proteome</keyword>
<accession>H5WWK1</accession>
<organism evidence="2 3">
    <name type="scientific">Saccharomonospora marina XMU15</name>
    <dbReference type="NCBI Taxonomy" id="882083"/>
    <lineage>
        <taxon>Bacteria</taxon>
        <taxon>Bacillati</taxon>
        <taxon>Actinomycetota</taxon>
        <taxon>Actinomycetes</taxon>
        <taxon>Pseudonocardiales</taxon>
        <taxon>Pseudonocardiaceae</taxon>
        <taxon>Saccharomonospora</taxon>
    </lineage>
</organism>
<evidence type="ECO:0000259" key="1">
    <source>
        <dbReference type="Pfam" id="PF03372"/>
    </source>
</evidence>
<dbReference type="InterPro" id="IPR051916">
    <property type="entry name" value="GPI-anchor_lipid_remodeler"/>
</dbReference>
<reference evidence="2 3" key="1">
    <citation type="journal article" date="2012" name="Stand. Genomic Sci.">
        <title>Genome sequence of the ocean sediment bacterium Saccharomonospora marina type strain (XMU15(T)).</title>
        <authorList>
            <person name="Klenk H.P."/>
            <person name="Lu M."/>
            <person name="Lucas S."/>
            <person name="Lapidus A."/>
            <person name="Copeland A."/>
            <person name="Pitluck S."/>
            <person name="Goodwin L.A."/>
            <person name="Han C."/>
            <person name="Tapia R."/>
            <person name="Brambilla E.M."/>
            <person name="Potter G."/>
            <person name="Land M."/>
            <person name="Ivanova N."/>
            <person name="Rohde M."/>
            <person name="Goker M."/>
            <person name="Detter J.C."/>
            <person name="Li W.J."/>
            <person name="Kyrpides N.C."/>
            <person name="Woyke T."/>
        </authorList>
    </citation>
    <scope>NUCLEOTIDE SEQUENCE [LARGE SCALE GENOMIC DNA]</scope>
    <source>
        <strain evidence="2 3">XMU15</strain>
    </source>
</reference>
<dbReference type="GO" id="GO:0006506">
    <property type="term" value="P:GPI anchor biosynthetic process"/>
    <property type="evidence" value="ECO:0007669"/>
    <property type="project" value="TreeGrafter"/>
</dbReference>
<dbReference type="PANTHER" id="PTHR14859:SF15">
    <property type="entry name" value="ENDONUCLEASE_EXONUCLEASE_PHOSPHATASE DOMAIN-CONTAINING PROTEIN"/>
    <property type="match status" value="1"/>
</dbReference>
<gene>
    <name evidence="2" type="ORF">SacmaDRAFT_2305</name>
</gene>
<dbReference type="PANTHER" id="PTHR14859">
    <property type="entry name" value="CALCOFLUOR WHITE HYPERSENSITIVE PROTEIN PRECURSOR"/>
    <property type="match status" value="1"/>
</dbReference>
<dbReference type="HOGENOM" id="CLU_060500_5_0_11"/>
<dbReference type="InterPro" id="IPR036691">
    <property type="entry name" value="Endo/exonu/phosph_ase_sf"/>
</dbReference>
<dbReference type="AlphaFoldDB" id="H5WWK1"/>
<proteinExistence type="predicted"/>
<evidence type="ECO:0000313" key="2">
    <source>
        <dbReference type="EMBL" id="EHR50557.1"/>
    </source>
</evidence>
<sequence>MAFSALPVSPGEAAPGGAPEVLRVVSFNMHAGIGADGELDLERVAEVVLRSRADVVGLQEVDVHFSARSDYVDQATRLAELTGMQAFFAPIYDLDPEPGHSQRRRFGVAVLSRYPIVATTNHELTRNSTVGPPGSPTPMPGFAEAVVSVRGRHVRVYSTHLDYRADPAVRRTQVAETVRVLDSDPPHARQVLLGDLNAEPTAPELGPLFERVRDAWGTRKGGFTYPAPRPVKRIDYVTFAGPVQVEDARVPRSPASDHLPVLARLLLDPG</sequence>
<name>H5WWK1_9PSEU</name>
<keyword evidence="2" id="KW-0378">Hydrolase</keyword>
<feature type="domain" description="Endonuclease/exonuclease/phosphatase" evidence="1">
    <location>
        <begin position="26"/>
        <end position="258"/>
    </location>
</feature>
<dbReference type="Gene3D" id="3.60.10.10">
    <property type="entry name" value="Endonuclease/exonuclease/phosphatase"/>
    <property type="match status" value="1"/>
</dbReference>
<dbReference type="GO" id="GO:0016787">
    <property type="term" value="F:hydrolase activity"/>
    <property type="evidence" value="ECO:0007669"/>
    <property type="project" value="UniProtKB-KW"/>
</dbReference>
<dbReference type="SUPFAM" id="SSF56219">
    <property type="entry name" value="DNase I-like"/>
    <property type="match status" value="1"/>
</dbReference>
<dbReference type="eggNOG" id="COG3568">
    <property type="taxonomic scope" value="Bacteria"/>
</dbReference>
<protein>
    <submittedName>
        <fullName evidence="2">Metal-dependent hydrolase</fullName>
    </submittedName>
</protein>
<dbReference type="GO" id="GO:0016020">
    <property type="term" value="C:membrane"/>
    <property type="evidence" value="ECO:0007669"/>
    <property type="project" value="GOC"/>
</dbReference>
<dbReference type="Proteomes" id="UP000004926">
    <property type="component" value="Chromosome"/>
</dbReference>
<dbReference type="EMBL" id="CM001439">
    <property type="protein sequence ID" value="EHR50557.1"/>
    <property type="molecule type" value="Genomic_DNA"/>
</dbReference>
<dbReference type="STRING" id="882083.SacmaDRAFT_2305"/>
<dbReference type="Pfam" id="PF03372">
    <property type="entry name" value="Exo_endo_phos"/>
    <property type="match status" value="1"/>
</dbReference>